<feature type="region of interest" description="Disordered" evidence="1">
    <location>
        <begin position="1"/>
        <end position="22"/>
    </location>
</feature>
<sequence>MDLDDNAKGSLEDDRTPVRADAEPGETVEVILSDGARRSILKEALYLSPVIRNALAFSDTSPGTAASIPLCEDPVPMGHLLDLMAAPWSPWHDSVFGLFPPSGHADAVYELADKYDVVGPVCHAAAFKIHQRMLSPDELHFDCLKWAVTTGDLRLAKYVLNHTEMFDPIDWDRKQIEILGWARWYTLMMSYREAIRLRTTSPWTIVANSMSWESFFEN</sequence>
<dbReference type="Proteomes" id="UP000812966">
    <property type="component" value="Unassembled WGS sequence"/>
</dbReference>
<dbReference type="AlphaFoldDB" id="A0A8K0NN28"/>
<keyword evidence="3" id="KW-1185">Reference proteome</keyword>
<protein>
    <recommendedName>
        <fullName evidence="4">BTB domain-containing protein</fullName>
    </recommendedName>
</protein>
<dbReference type="EMBL" id="JABELV010000202">
    <property type="protein sequence ID" value="KAG7528151.1"/>
    <property type="molecule type" value="Genomic_DNA"/>
</dbReference>
<organism evidence="2 3">
    <name type="scientific">Filobasidium floriforme</name>
    <dbReference type="NCBI Taxonomy" id="5210"/>
    <lineage>
        <taxon>Eukaryota</taxon>
        <taxon>Fungi</taxon>
        <taxon>Dikarya</taxon>
        <taxon>Basidiomycota</taxon>
        <taxon>Agaricomycotina</taxon>
        <taxon>Tremellomycetes</taxon>
        <taxon>Filobasidiales</taxon>
        <taxon>Filobasidiaceae</taxon>
        <taxon>Filobasidium</taxon>
    </lineage>
</organism>
<proteinExistence type="predicted"/>
<accession>A0A8K0NN28</accession>
<gene>
    <name evidence="2" type="ORF">FFLO_06370</name>
</gene>
<comment type="caution">
    <text evidence="2">The sequence shown here is derived from an EMBL/GenBank/DDBJ whole genome shotgun (WGS) entry which is preliminary data.</text>
</comment>
<evidence type="ECO:0008006" key="4">
    <source>
        <dbReference type="Google" id="ProtNLM"/>
    </source>
</evidence>
<evidence type="ECO:0000313" key="2">
    <source>
        <dbReference type="EMBL" id="KAG7528151.1"/>
    </source>
</evidence>
<evidence type="ECO:0000313" key="3">
    <source>
        <dbReference type="Proteomes" id="UP000812966"/>
    </source>
</evidence>
<evidence type="ECO:0000256" key="1">
    <source>
        <dbReference type="SAM" id="MobiDB-lite"/>
    </source>
</evidence>
<name>A0A8K0NN28_9TREE</name>
<reference evidence="2" key="1">
    <citation type="submission" date="2020-04" db="EMBL/GenBank/DDBJ databases">
        <title>Analysis of mating type loci in Filobasidium floriforme.</title>
        <authorList>
            <person name="Nowrousian M."/>
        </authorList>
    </citation>
    <scope>NUCLEOTIDE SEQUENCE</scope>
    <source>
        <strain evidence="2">CBS 6242</strain>
    </source>
</reference>